<evidence type="ECO:0000256" key="1">
    <source>
        <dbReference type="SAM" id="Phobius"/>
    </source>
</evidence>
<feature type="transmembrane region" description="Helical" evidence="1">
    <location>
        <begin position="184"/>
        <end position="202"/>
    </location>
</feature>
<dbReference type="InterPro" id="IPR018674">
    <property type="entry name" value="DUF2142_membrane"/>
</dbReference>
<feature type="transmembrane region" description="Helical" evidence="1">
    <location>
        <begin position="426"/>
        <end position="451"/>
    </location>
</feature>
<keyword evidence="1" id="KW-0472">Membrane</keyword>
<keyword evidence="3" id="KW-1185">Reference proteome</keyword>
<feature type="transmembrane region" description="Helical" evidence="1">
    <location>
        <begin position="270"/>
        <end position="287"/>
    </location>
</feature>
<feature type="transmembrane region" description="Helical" evidence="1">
    <location>
        <begin position="131"/>
        <end position="154"/>
    </location>
</feature>
<dbReference type="AlphaFoldDB" id="A0A9Q5P0R7"/>
<protein>
    <submittedName>
        <fullName evidence="2">Uncharacterized protein</fullName>
    </submittedName>
</protein>
<feature type="transmembrane region" description="Helical" evidence="1">
    <location>
        <begin position="334"/>
        <end position="350"/>
    </location>
</feature>
<accession>A0A9Q5P0R7</accession>
<feature type="transmembrane region" description="Helical" evidence="1">
    <location>
        <begin position="359"/>
        <end position="377"/>
    </location>
</feature>
<comment type="caution">
    <text evidence="2">The sequence shown here is derived from an EMBL/GenBank/DDBJ whole genome shotgun (WGS) entry which is preliminary data.</text>
</comment>
<dbReference type="EMBL" id="MKIQ01000002">
    <property type="protein sequence ID" value="OFI47925.1"/>
    <property type="molecule type" value="Genomic_DNA"/>
</dbReference>
<keyword evidence="1" id="KW-0812">Transmembrane</keyword>
<reference evidence="3" key="1">
    <citation type="submission" date="2016-09" db="EMBL/GenBank/DDBJ databases">
        <title>Draft genome sequence of a novel species of the family Streptococcaceae isolated from flowers.</title>
        <authorList>
            <person name="Chuah L.-O."/>
            <person name="Yap K.-P."/>
            <person name="Thong K.L."/>
            <person name="Liong M.T."/>
            <person name="Ahmad R."/>
            <person name="Rusul G."/>
        </authorList>
    </citation>
    <scope>NUCLEOTIDE SEQUENCE [LARGE SCALE GENOMIC DNA]</scope>
    <source>
        <strain evidence="3">HibF3</strain>
    </source>
</reference>
<dbReference type="RefSeq" id="WP_070787033.1">
    <property type="nucleotide sequence ID" value="NZ_MKIQ01000002.1"/>
</dbReference>
<dbReference type="OrthoDB" id="2207022at2"/>
<feature type="transmembrane region" description="Helical" evidence="1">
    <location>
        <begin position="209"/>
        <end position="225"/>
    </location>
</feature>
<gene>
    <name evidence="2" type="ORF">BG262_08000</name>
</gene>
<dbReference type="Pfam" id="PF09913">
    <property type="entry name" value="DUF2142"/>
    <property type="match status" value="1"/>
</dbReference>
<evidence type="ECO:0000313" key="2">
    <source>
        <dbReference type="EMBL" id="OFI47925.1"/>
    </source>
</evidence>
<dbReference type="Proteomes" id="UP000177273">
    <property type="component" value="Unassembled WGS sequence"/>
</dbReference>
<keyword evidence="1" id="KW-1133">Transmembrane helix</keyword>
<proteinExistence type="predicted"/>
<feature type="transmembrane region" description="Helical" evidence="1">
    <location>
        <begin position="231"/>
        <end position="250"/>
    </location>
</feature>
<feature type="transmembrane region" description="Helical" evidence="1">
    <location>
        <begin position="397"/>
        <end position="414"/>
    </location>
</feature>
<feature type="transmembrane region" description="Helical" evidence="1">
    <location>
        <begin position="16"/>
        <end position="35"/>
    </location>
</feature>
<sequence length="452" mass="51872">MEKIEKLFSEKNIHKLFLITAIFLGVIASIMMPIFNDPDGQYHVAISGKIVGENIDLSTYGETSVGTGFEAQKRSYEDGFHLQKYYFTKYEKTTFDKLPRNFDYNLKNYVFWGHIVPAIGMKMGSFVYPSLGVVVTFARLASIFVCYISLFFIIKYLKSGKLLFSVISLSPVWLNQIASLSYDASSFVVVAWFIMLAINTVYDKVITKKKNILFFFASILLILVAKKNFYLLLLLLPVLYTVYPNDIAIFESVREQVRKITNRIVNQKRIYKVLEFILLLVTILFLADIGSKKYGGVIVAIKRLVRTYIYNDLNWWPDMSWLVSPYPQFNHMPIWLYGMWFALCVLLLIYNERFIKNRSVPIAAGIVFLANVFGVYYNYLGYGGTFSGYISGTQGRYFSPLLLLFVLIAGSKYFPKSVLSDKYKNILVILSFGLILISDTLLIFNTLYGLLA</sequence>
<evidence type="ECO:0000313" key="3">
    <source>
        <dbReference type="Proteomes" id="UP000177273"/>
    </source>
</evidence>
<organism evidence="2 3">
    <name type="scientific">Floricoccus penangensis</name>
    <dbReference type="NCBI Taxonomy" id="1859475"/>
    <lineage>
        <taxon>Bacteria</taxon>
        <taxon>Bacillati</taxon>
        <taxon>Bacillota</taxon>
        <taxon>Bacilli</taxon>
        <taxon>Lactobacillales</taxon>
        <taxon>Streptococcaceae</taxon>
        <taxon>Floricoccus</taxon>
    </lineage>
</organism>
<name>A0A9Q5P0R7_9LACT</name>